<comment type="cofactor">
    <cofactor evidence="2 18">
        <name>NAD(+)</name>
        <dbReference type="ChEBI" id="CHEBI:57540"/>
    </cofactor>
</comment>
<dbReference type="InterPro" id="IPR016037">
    <property type="entry name" value="DHQ_synth_AroB"/>
</dbReference>
<evidence type="ECO:0000259" key="20">
    <source>
        <dbReference type="Pfam" id="PF24621"/>
    </source>
</evidence>
<dbReference type="InterPro" id="IPR050071">
    <property type="entry name" value="Dehydroquinate_synthase"/>
</dbReference>
<comment type="cofactor">
    <cofactor evidence="18">
        <name>Co(2+)</name>
        <dbReference type="ChEBI" id="CHEBI:48828"/>
    </cofactor>
    <cofactor evidence="18">
        <name>Zn(2+)</name>
        <dbReference type="ChEBI" id="CHEBI:29105"/>
    </cofactor>
    <text evidence="18">Binds 1 divalent metal cation per subunit. Can use either Co(2+) or Zn(2+).</text>
</comment>
<evidence type="ECO:0000256" key="16">
    <source>
        <dbReference type="ARBA" id="ARBA00023239"/>
    </source>
</evidence>
<feature type="binding site" evidence="18">
    <location>
        <position position="152"/>
    </location>
    <ligand>
        <name>NAD(+)</name>
        <dbReference type="ChEBI" id="CHEBI:57540"/>
    </ligand>
</feature>
<comment type="pathway">
    <text evidence="5 18">Metabolic intermediate biosynthesis; chorismate biosynthesis; chorismate from D-erythrose 4-phosphate and phosphoenolpyruvate: step 2/7.</text>
</comment>
<gene>
    <name evidence="18 21" type="primary">aroB</name>
    <name evidence="21" type="ORF">ACERK3_03025</name>
</gene>
<keyword evidence="9 18" id="KW-0963">Cytoplasm</keyword>
<comment type="subcellular location">
    <subcellularLocation>
        <location evidence="4 18">Cytoplasm</location>
    </subcellularLocation>
</comment>
<keyword evidence="16 18" id="KW-0456">Lyase</keyword>
<proteinExistence type="inferred from homology"/>
<keyword evidence="11 18" id="KW-0479">Metal-binding</keyword>
<feature type="binding site" evidence="18">
    <location>
        <begin position="170"/>
        <end position="173"/>
    </location>
    <ligand>
        <name>NAD(+)</name>
        <dbReference type="ChEBI" id="CHEBI:57540"/>
    </ligand>
</feature>
<evidence type="ECO:0000256" key="9">
    <source>
        <dbReference type="ARBA" id="ARBA00022490"/>
    </source>
</evidence>
<dbReference type="PANTHER" id="PTHR43622">
    <property type="entry name" value="3-DEHYDROQUINATE SYNTHASE"/>
    <property type="match status" value="1"/>
</dbReference>
<feature type="domain" description="3-dehydroquinate synthase N-terminal" evidence="19">
    <location>
        <begin position="69"/>
        <end position="180"/>
    </location>
</feature>
<evidence type="ECO:0000256" key="4">
    <source>
        <dbReference type="ARBA" id="ARBA00004496"/>
    </source>
</evidence>
<dbReference type="Gene3D" id="1.20.1090.10">
    <property type="entry name" value="Dehydroquinate synthase-like - alpha domain"/>
    <property type="match status" value="1"/>
</dbReference>
<keyword evidence="13 18" id="KW-0862">Zinc</keyword>
<evidence type="ECO:0000313" key="21">
    <source>
        <dbReference type="EMBL" id="MFA9477262.1"/>
    </source>
</evidence>
<evidence type="ECO:0000256" key="2">
    <source>
        <dbReference type="ARBA" id="ARBA00001911"/>
    </source>
</evidence>
<evidence type="ECO:0000256" key="8">
    <source>
        <dbReference type="ARBA" id="ARBA00017684"/>
    </source>
</evidence>
<feature type="binding site" evidence="18">
    <location>
        <begin position="130"/>
        <end position="131"/>
    </location>
    <ligand>
        <name>NAD(+)</name>
        <dbReference type="ChEBI" id="CHEBI:57540"/>
    </ligand>
</feature>
<keyword evidence="10 18" id="KW-0028">Amino-acid biosynthesis</keyword>
<evidence type="ECO:0000256" key="5">
    <source>
        <dbReference type="ARBA" id="ARBA00004661"/>
    </source>
</evidence>
<evidence type="ECO:0000256" key="11">
    <source>
        <dbReference type="ARBA" id="ARBA00022723"/>
    </source>
</evidence>
<evidence type="ECO:0000256" key="10">
    <source>
        <dbReference type="ARBA" id="ARBA00022605"/>
    </source>
</evidence>
<name>A0ABV4U1N1_9BACT</name>
<evidence type="ECO:0000256" key="12">
    <source>
        <dbReference type="ARBA" id="ARBA00022741"/>
    </source>
</evidence>
<evidence type="ECO:0000256" key="17">
    <source>
        <dbReference type="ARBA" id="ARBA00023285"/>
    </source>
</evidence>
<dbReference type="RefSeq" id="WP_425344187.1">
    <property type="nucleotide sequence ID" value="NZ_JBGUBD010000002.1"/>
</dbReference>
<dbReference type="Gene3D" id="3.40.50.1970">
    <property type="match status" value="1"/>
</dbReference>
<dbReference type="InterPro" id="IPR030960">
    <property type="entry name" value="DHQS/DOIS_N"/>
</dbReference>
<dbReference type="InterPro" id="IPR030963">
    <property type="entry name" value="DHQ_synth_fam"/>
</dbReference>
<evidence type="ECO:0000259" key="19">
    <source>
        <dbReference type="Pfam" id="PF01761"/>
    </source>
</evidence>
<feature type="binding site" evidence="18">
    <location>
        <position position="248"/>
    </location>
    <ligand>
        <name>Zn(2+)</name>
        <dbReference type="ChEBI" id="CHEBI:29105"/>
    </ligand>
</feature>
<comment type="caution">
    <text evidence="21">The sequence shown here is derived from an EMBL/GenBank/DDBJ whole genome shotgun (WGS) entry which is preliminary data.</text>
</comment>
<dbReference type="InterPro" id="IPR056179">
    <property type="entry name" value="DHQS_C"/>
</dbReference>
<dbReference type="HAMAP" id="MF_00110">
    <property type="entry name" value="DHQ_synthase"/>
    <property type="match status" value="1"/>
</dbReference>
<evidence type="ECO:0000256" key="14">
    <source>
        <dbReference type="ARBA" id="ARBA00023027"/>
    </source>
</evidence>
<dbReference type="NCBIfam" id="TIGR01357">
    <property type="entry name" value="aroB"/>
    <property type="match status" value="1"/>
</dbReference>
<evidence type="ECO:0000256" key="13">
    <source>
        <dbReference type="ARBA" id="ARBA00022833"/>
    </source>
</evidence>
<dbReference type="PIRSF" id="PIRSF001455">
    <property type="entry name" value="DHQ_synth"/>
    <property type="match status" value="1"/>
</dbReference>
<evidence type="ECO:0000256" key="7">
    <source>
        <dbReference type="ARBA" id="ARBA00013031"/>
    </source>
</evidence>
<keyword evidence="17 18" id="KW-0170">Cobalt</keyword>
<reference evidence="21 22" key="1">
    <citation type="submission" date="2024-08" db="EMBL/GenBank/DDBJ databases">
        <title>Whole-genome sequencing of halo(alkali)philic microorganisms from hypersaline lakes.</title>
        <authorList>
            <person name="Sorokin D.Y."/>
            <person name="Merkel A.Y."/>
            <person name="Messina E."/>
            <person name="Yakimov M."/>
        </authorList>
    </citation>
    <scope>NUCLEOTIDE SEQUENCE [LARGE SCALE GENOMIC DNA]</scope>
    <source>
        <strain evidence="21 22">AB-hyl4</strain>
    </source>
</reference>
<comment type="catalytic activity">
    <reaction evidence="1 18">
        <text>7-phospho-2-dehydro-3-deoxy-D-arabino-heptonate = 3-dehydroquinate + phosphate</text>
        <dbReference type="Rhea" id="RHEA:21968"/>
        <dbReference type="ChEBI" id="CHEBI:32364"/>
        <dbReference type="ChEBI" id="CHEBI:43474"/>
        <dbReference type="ChEBI" id="CHEBI:58394"/>
        <dbReference type="EC" id="4.2.3.4"/>
    </reaction>
</comment>
<accession>A0ABV4U1N1</accession>
<evidence type="ECO:0000256" key="15">
    <source>
        <dbReference type="ARBA" id="ARBA00023141"/>
    </source>
</evidence>
<feature type="binding site" evidence="18">
    <location>
        <position position="265"/>
    </location>
    <ligand>
        <name>Zn(2+)</name>
        <dbReference type="ChEBI" id="CHEBI:29105"/>
    </ligand>
</feature>
<evidence type="ECO:0000313" key="22">
    <source>
        <dbReference type="Proteomes" id="UP001575105"/>
    </source>
</evidence>
<dbReference type="EMBL" id="JBGUBD010000002">
    <property type="protein sequence ID" value="MFA9477262.1"/>
    <property type="molecule type" value="Genomic_DNA"/>
</dbReference>
<feature type="domain" description="3-dehydroquinate synthase C-terminal" evidence="20">
    <location>
        <begin position="182"/>
        <end position="326"/>
    </location>
</feature>
<feature type="binding site" evidence="18">
    <location>
        <position position="185"/>
    </location>
    <ligand>
        <name>Zn(2+)</name>
        <dbReference type="ChEBI" id="CHEBI:29105"/>
    </ligand>
</feature>
<dbReference type="PANTHER" id="PTHR43622:SF7">
    <property type="entry name" value="3-DEHYDROQUINATE SYNTHASE, CHLOROPLASTIC"/>
    <property type="match status" value="1"/>
</dbReference>
<comment type="caution">
    <text evidence="18">Lacks conserved residue(s) required for the propagation of feature annotation.</text>
</comment>
<dbReference type="GO" id="GO:0003856">
    <property type="term" value="F:3-dehydroquinate synthase activity"/>
    <property type="evidence" value="ECO:0007669"/>
    <property type="project" value="UniProtKB-EC"/>
</dbReference>
<dbReference type="EC" id="4.2.3.4" evidence="7 18"/>
<evidence type="ECO:0000256" key="3">
    <source>
        <dbReference type="ARBA" id="ARBA00003485"/>
    </source>
</evidence>
<feature type="binding site" evidence="18">
    <location>
        <position position="143"/>
    </location>
    <ligand>
        <name>NAD(+)</name>
        <dbReference type="ChEBI" id="CHEBI:57540"/>
    </ligand>
</feature>
<organism evidence="21 22">
    <name type="scientific">Natronomicrosphaera hydrolytica</name>
    <dbReference type="NCBI Taxonomy" id="3242702"/>
    <lineage>
        <taxon>Bacteria</taxon>
        <taxon>Pseudomonadati</taxon>
        <taxon>Planctomycetota</taxon>
        <taxon>Phycisphaerae</taxon>
        <taxon>Phycisphaerales</taxon>
        <taxon>Phycisphaeraceae</taxon>
        <taxon>Natronomicrosphaera</taxon>
    </lineage>
</organism>
<evidence type="ECO:0000256" key="18">
    <source>
        <dbReference type="HAMAP-Rule" id="MF_00110"/>
    </source>
</evidence>
<keyword evidence="22" id="KW-1185">Reference proteome</keyword>
<comment type="function">
    <text evidence="3 18">Catalyzes the conversion of 3-deoxy-D-arabino-heptulosonate 7-phosphate (DAHP) to dehydroquinate (DHQ).</text>
</comment>
<evidence type="ECO:0000256" key="1">
    <source>
        <dbReference type="ARBA" id="ARBA00001393"/>
    </source>
</evidence>
<evidence type="ECO:0000256" key="6">
    <source>
        <dbReference type="ARBA" id="ARBA00005412"/>
    </source>
</evidence>
<dbReference type="Proteomes" id="UP001575105">
    <property type="component" value="Unassembled WGS sequence"/>
</dbReference>
<dbReference type="SUPFAM" id="SSF56796">
    <property type="entry name" value="Dehydroquinate synthase-like"/>
    <property type="match status" value="1"/>
</dbReference>
<comment type="similarity">
    <text evidence="6 18">Belongs to the sugar phosphate cyclases superfamily. Dehydroquinate synthase family.</text>
</comment>
<dbReference type="CDD" id="cd08195">
    <property type="entry name" value="DHQS"/>
    <property type="match status" value="1"/>
</dbReference>
<dbReference type="Pfam" id="PF01761">
    <property type="entry name" value="DHQ_synthase"/>
    <property type="match status" value="1"/>
</dbReference>
<keyword evidence="14 18" id="KW-0520">NAD</keyword>
<protein>
    <recommendedName>
        <fullName evidence="8 18">3-dehydroquinate synthase</fullName>
        <shortName evidence="18">DHQS</shortName>
        <ecNumber evidence="7 18">4.2.3.4</ecNumber>
    </recommendedName>
</protein>
<keyword evidence="12 18" id="KW-0547">Nucleotide-binding</keyword>
<sequence length="366" mass="39262">MATVNVTLPHHRYEVRIEPGSLVRLGLLVREASPHDRAALVVDEQIASSHGRVAARSLSAADYDTQVANMPTGEKHKTLGTVRGLYEVLLNARLERKSPVVALGGGITGDTAGFVAATYLRGVPLVQCPTTLLAMVDASVGGKVGVNVPQGKNLIGAFHQPTLVVIDPDTLRTLPERELRCGLAECVKHAVIRDEALFDWLEDRRDDILKLDSDTMTTLVERNVAIKAAVVMEDEKEAGVRAHLNFGHTFAHAIEAGTEYGTYHHGEAVSLGMVAATRLAVDRGLCRAGVLDRLVTLLEAVGLPTSAEDLPAAEKLLDLMRSDKKVADGRIRLVLPTRLGEVVIVNDAPDEAIAAAWGALSEKPTD</sequence>
<dbReference type="Pfam" id="PF24621">
    <property type="entry name" value="DHQS_C"/>
    <property type="match status" value="1"/>
</dbReference>
<keyword evidence="15 18" id="KW-0057">Aromatic amino acid biosynthesis</keyword>